<evidence type="ECO:0000256" key="5">
    <source>
        <dbReference type="PIRSR" id="PIRSR001430-1"/>
    </source>
</evidence>
<dbReference type="InterPro" id="IPR020097">
    <property type="entry name" value="PsdUridine_synth_TruA_a/b_dom"/>
</dbReference>
<organism evidence="9 10">
    <name type="scientific">Alicyclobacillus mengziensis</name>
    <dbReference type="NCBI Taxonomy" id="2931921"/>
    <lineage>
        <taxon>Bacteria</taxon>
        <taxon>Bacillati</taxon>
        <taxon>Bacillota</taxon>
        <taxon>Bacilli</taxon>
        <taxon>Bacillales</taxon>
        <taxon>Alicyclobacillaceae</taxon>
        <taxon>Alicyclobacillus</taxon>
    </lineage>
</organism>
<feature type="domain" description="Pseudouridine synthase I TruA alpha/beta" evidence="8">
    <location>
        <begin position="9"/>
        <end position="103"/>
    </location>
</feature>
<dbReference type="Gene3D" id="3.30.70.660">
    <property type="entry name" value="Pseudouridine synthase I, catalytic domain, C-terminal subdomain"/>
    <property type="match status" value="1"/>
</dbReference>
<dbReference type="EC" id="5.4.99.12" evidence="4"/>
<dbReference type="InterPro" id="IPR020095">
    <property type="entry name" value="PsdUridine_synth_TruA_C"/>
</dbReference>
<dbReference type="PIRSF" id="PIRSF001430">
    <property type="entry name" value="tRNA_psdUrid_synth"/>
    <property type="match status" value="1"/>
</dbReference>
<feature type="active site" description="Nucleophile" evidence="4 5">
    <location>
        <position position="52"/>
    </location>
</feature>
<sequence>MPKIKLVIGYDGTDFHGFARQPGLRTIQGVLEEHLARIHNHPVEVFGSGRTDAGVHARAQVVHFERDVGPPADKYVYLLRRSLPRDIVPILAEEVPDDFHARFSVRTKTYRYTIQRAAIPDVFSHRYTWHEPLSMNVQRMQEAAYDLLGEHDFTSFCASTTHVEDKVRTLFAVDVAQRGTYLDIICSGNGFLQYMVRIIVGTLVDLGEGRLDRQIRQILAARDRSLAGRTAPARGLCLWQVDYEGNEVHNG</sequence>
<dbReference type="CDD" id="cd02570">
    <property type="entry name" value="PseudoU_synth_EcTruA"/>
    <property type="match status" value="1"/>
</dbReference>
<dbReference type="Proteomes" id="UP000663505">
    <property type="component" value="Chromosome"/>
</dbReference>
<dbReference type="SUPFAM" id="SSF55120">
    <property type="entry name" value="Pseudouridine synthase"/>
    <property type="match status" value="1"/>
</dbReference>
<dbReference type="HAMAP" id="MF_00171">
    <property type="entry name" value="TruA"/>
    <property type="match status" value="1"/>
</dbReference>
<dbReference type="InterPro" id="IPR020094">
    <property type="entry name" value="TruA/RsuA/RluB/E/F_N"/>
</dbReference>
<protein>
    <recommendedName>
        <fullName evidence="4">tRNA pseudouridine synthase A</fullName>
        <ecNumber evidence="4">5.4.99.12</ecNumber>
    </recommendedName>
    <alternativeName>
        <fullName evidence="4">tRNA pseudouridine(38-40) synthase</fullName>
    </alternativeName>
    <alternativeName>
        <fullName evidence="4">tRNA pseudouridylate synthase I</fullName>
    </alternativeName>
    <alternativeName>
        <fullName evidence="4">tRNA-uridine isomerase I</fullName>
    </alternativeName>
</protein>
<dbReference type="Gene3D" id="3.30.70.580">
    <property type="entry name" value="Pseudouridine synthase I, catalytic domain, N-terminal subdomain"/>
    <property type="match status" value="1"/>
</dbReference>
<comment type="subunit">
    <text evidence="4">Homodimer.</text>
</comment>
<reference evidence="9 10" key="1">
    <citation type="submission" date="2021-02" db="EMBL/GenBank/DDBJ databases">
        <title>Alicyclobacillus curvatus sp. nov. and Alicyclobacillus mengziensis sp. nov., two acidophilic bacteria isolated from acid mine drainage.</title>
        <authorList>
            <person name="Huang Y."/>
        </authorList>
    </citation>
    <scope>NUCLEOTIDE SEQUENCE [LARGE SCALE GENOMIC DNA]</scope>
    <source>
        <strain evidence="9 10">S30H14</strain>
    </source>
</reference>
<comment type="function">
    <text evidence="4">Formation of pseudouridine at positions 38, 39 and 40 in the anticodon stem and loop of transfer RNAs.</text>
</comment>
<evidence type="ECO:0000313" key="10">
    <source>
        <dbReference type="Proteomes" id="UP000663505"/>
    </source>
</evidence>
<dbReference type="InterPro" id="IPR001406">
    <property type="entry name" value="PsdUridine_synth_TruA"/>
</dbReference>
<proteinExistence type="inferred from homology"/>
<comment type="catalytic activity">
    <reaction evidence="4 7">
        <text>uridine(38/39/40) in tRNA = pseudouridine(38/39/40) in tRNA</text>
        <dbReference type="Rhea" id="RHEA:22376"/>
        <dbReference type="Rhea" id="RHEA-COMP:10085"/>
        <dbReference type="Rhea" id="RHEA-COMP:10087"/>
        <dbReference type="ChEBI" id="CHEBI:65314"/>
        <dbReference type="ChEBI" id="CHEBI:65315"/>
        <dbReference type="EC" id="5.4.99.12"/>
    </reaction>
</comment>
<dbReference type="NCBIfam" id="TIGR00071">
    <property type="entry name" value="hisT_truA"/>
    <property type="match status" value="1"/>
</dbReference>
<evidence type="ECO:0000259" key="8">
    <source>
        <dbReference type="Pfam" id="PF01416"/>
    </source>
</evidence>
<dbReference type="AlphaFoldDB" id="A0A9X7Z887"/>
<comment type="similarity">
    <text evidence="1 4 7">Belongs to the tRNA pseudouridine synthase TruA family.</text>
</comment>
<dbReference type="PANTHER" id="PTHR11142">
    <property type="entry name" value="PSEUDOURIDYLATE SYNTHASE"/>
    <property type="match status" value="1"/>
</dbReference>
<keyword evidence="2 4" id="KW-0819">tRNA processing</keyword>
<dbReference type="KEGG" id="afx:JZ786_03030"/>
<dbReference type="InterPro" id="IPR020103">
    <property type="entry name" value="PsdUridine_synth_cat_dom_sf"/>
</dbReference>
<name>A0A9X7Z887_9BACL</name>
<feature type="domain" description="Pseudouridine synthase I TruA alpha/beta" evidence="8">
    <location>
        <begin position="143"/>
        <end position="244"/>
    </location>
</feature>
<accession>A0A9X7Z887</accession>
<dbReference type="GO" id="GO:0003723">
    <property type="term" value="F:RNA binding"/>
    <property type="evidence" value="ECO:0007669"/>
    <property type="project" value="InterPro"/>
</dbReference>
<evidence type="ECO:0000256" key="6">
    <source>
        <dbReference type="PIRSR" id="PIRSR001430-2"/>
    </source>
</evidence>
<feature type="binding site" evidence="4 6">
    <location>
        <position position="110"/>
    </location>
    <ligand>
        <name>substrate</name>
    </ligand>
</feature>
<evidence type="ECO:0000256" key="7">
    <source>
        <dbReference type="RuleBase" id="RU003792"/>
    </source>
</evidence>
<keyword evidence="3 4" id="KW-0413">Isomerase</keyword>
<evidence type="ECO:0000256" key="3">
    <source>
        <dbReference type="ARBA" id="ARBA00023235"/>
    </source>
</evidence>
<evidence type="ECO:0000256" key="2">
    <source>
        <dbReference type="ARBA" id="ARBA00022694"/>
    </source>
</evidence>
<comment type="caution">
    <text evidence="4">Lacks conserved residue(s) required for the propagation of feature annotation.</text>
</comment>
<evidence type="ECO:0000256" key="4">
    <source>
        <dbReference type="HAMAP-Rule" id="MF_00171"/>
    </source>
</evidence>
<evidence type="ECO:0000256" key="1">
    <source>
        <dbReference type="ARBA" id="ARBA00009375"/>
    </source>
</evidence>
<evidence type="ECO:0000313" key="9">
    <source>
        <dbReference type="EMBL" id="QSO48018.1"/>
    </source>
</evidence>
<keyword evidence="10" id="KW-1185">Reference proteome</keyword>
<dbReference type="GO" id="GO:0160147">
    <property type="term" value="F:tRNA pseudouridine(38-40) synthase activity"/>
    <property type="evidence" value="ECO:0007669"/>
    <property type="project" value="UniProtKB-EC"/>
</dbReference>
<dbReference type="PANTHER" id="PTHR11142:SF0">
    <property type="entry name" value="TRNA PSEUDOURIDINE SYNTHASE-LIKE 1"/>
    <property type="match status" value="1"/>
</dbReference>
<dbReference type="GO" id="GO:0031119">
    <property type="term" value="P:tRNA pseudouridine synthesis"/>
    <property type="evidence" value="ECO:0007669"/>
    <property type="project" value="UniProtKB-UniRule"/>
</dbReference>
<dbReference type="FunFam" id="3.30.70.580:FF:000001">
    <property type="entry name" value="tRNA pseudouridine synthase A"/>
    <property type="match status" value="1"/>
</dbReference>
<dbReference type="EMBL" id="CP071182">
    <property type="protein sequence ID" value="QSO48018.1"/>
    <property type="molecule type" value="Genomic_DNA"/>
</dbReference>
<dbReference type="RefSeq" id="WP_206657354.1">
    <property type="nucleotide sequence ID" value="NZ_CP071182.1"/>
</dbReference>
<gene>
    <name evidence="4 9" type="primary">truA</name>
    <name evidence="9" type="ORF">JZ786_03030</name>
</gene>
<dbReference type="Pfam" id="PF01416">
    <property type="entry name" value="PseudoU_synth_1"/>
    <property type="match status" value="2"/>
</dbReference>